<dbReference type="EMBL" id="BAAAZR010000010">
    <property type="protein sequence ID" value="GAA3817493.1"/>
    <property type="molecule type" value="Genomic_DNA"/>
</dbReference>
<keyword evidence="3" id="KW-1185">Reference proteome</keyword>
<protein>
    <submittedName>
        <fullName evidence="2">DUF397 domain-containing protein</fullName>
    </submittedName>
</protein>
<accession>A0ABP7IG11</accession>
<evidence type="ECO:0000259" key="1">
    <source>
        <dbReference type="Pfam" id="PF04149"/>
    </source>
</evidence>
<sequence>MDHLNDELREAAWVKSSYSGSSGGDCVEIAHLPGERIGVRDSKDPTGPTLVFSAGEWTDFSQGMKDGRFGT</sequence>
<evidence type="ECO:0000313" key="2">
    <source>
        <dbReference type="EMBL" id="GAA3817493.1"/>
    </source>
</evidence>
<comment type="caution">
    <text evidence="2">The sequence shown here is derived from an EMBL/GenBank/DDBJ whole genome shotgun (WGS) entry which is preliminary data.</text>
</comment>
<dbReference type="Proteomes" id="UP001500888">
    <property type="component" value="Unassembled WGS sequence"/>
</dbReference>
<dbReference type="RefSeq" id="WP_344942752.1">
    <property type="nucleotide sequence ID" value="NZ_BAAAZR010000010.1"/>
</dbReference>
<dbReference type="Pfam" id="PF04149">
    <property type="entry name" value="DUF397"/>
    <property type="match status" value="1"/>
</dbReference>
<proteinExistence type="predicted"/>
<feature type="domain" description="DUF397" evidence="1">
    <location>
        <begin position="11"/>
        <end position="65"/>
    </location>
</feature>
<organism evidence="2 3">
    <name type="scientific">Sphaerisporangium flaviroseum</name>
    <dbReference type="NCBI Taxonomy" id="509199"/>
    <lineage>
        <taxon>Bacteria</taxon>
        <taxon>Bacillati</taxon>
        <taxon>Actinomycetota</taxon>
        <taxon>Actinomycetes</taxon>
        <taxon>Streptosporangiales</taxon>
        <taxon>Streptosporangiaceae</taxon>
        <taxon>Sphaerisporangium</taxon>
    </lineage>
</organism>
<evidence type="ECO:0000313" key="3">
    <source>
        <dbReference type="Proteomes" id="UP001500888"/>
    </source>
</evidence>
<dbReference type="InterPro" id="IPR007278">
    <property type="entry name" value="DUF397"/>
</dbReference>
<name>A0ABP7IG11_9ACTN</name>
<reference evidence="3" key="1">
    <citation type="journal article" date="2019" name="Int. J. Syst. Evol. Microbiol.">
        <title>The Global Catalogue of Microorganisms (GCM) 10K type strain sequencing project: providing services to taxonomists for standard genome sequencing and annotation.</title>
        <authorList>
            <consortium name="The Broad Institute Genomics Platform"/>
            <consortium name="The Broad Institute Genome Sequencing Center for Infectious Disease"/>
            <person name="Wu L."/>
            <person name="Ma J."/>
        </authorList>
    </citation>
    <scope>NUCLEOTIDE SEQUENCE [LARGE SCALE GENOMIC DNA]</scope>
    <source>
        <strain evidence="3">JCM 16908</strain>
    </source>
</reference>
<gene>
    <name evidence="2" type="ORF">GCM10022226_42620</name>
</gene>